<keyword evidence="1" id="KW-0732">Signal</keyword>
<dbReference type="Pfam" id="PF05305">
    <property type="entry name" value="DUF732"/>
    <property type="match status" value="1"/>
</dbReference>
<feature type="domain" description="DUF732" evidence="2">
    <location>
        <begin position="34"/>
        <end position="119"/>
    </location>
</feature>
<name>A0A1X0D9X6_MYCHE</name>
<feature type="signal peptide" evidence="1">
    <location>
        <begin position="1"/>
        <end position="27"/>
    </location>
</feature>
<organism evidence="3 4">
    <name type="scientific">Mycobacterium heidelbergense</name>
    <dbReference type="NCBI Taxonomy" id="53376"/>
    <lineage>
        <taxon>Bacteria</taxon>
        <taxon>Bacillati</taxon>
        <taxon>Actinomycetota</taxon>
        <taxon>Actinomycetes</taxon>
        <taxon>Mycobacteriales</taxon>
        <taxon>Mycobacteriaceae</taxon>
        <taxon>Mycobacterium</taxon>
        <taxon>Mycobacterium simiae complex</taxon>
    </lineage>
</organism>
<feature type="chain" id="PRO_5012213558" description="DUF732 domain-containing protein" evidence="1">
    <location>
        <begin position="28"/>
        <end position="134"/>
    </location>
</feature>
<comment type="caution">
    <text evidence="3">The sequence shown here is derived from an EMBL/GenBank/DDBJ whole genome shotgun (WGS) entry which is preliminary data.</text>
</comment>
<protein>
    <recommendedName>
        <fullName evidence="2">DUF732 domain-containing protein</fullName>
    </recommendedName>
</protein>
<evidence type="ECO:0000259" key="2">
    <source>
        <dbReference type="Pfam" id="PF05305"/>
    </source>
</evidence>
<accession>A0A1X0D9X6</accession>
<gene>
    <name evidence="3" type="ORF">BST25_21945</name>
</gene>
<dbReference type="EMBL" id="MVHR01000054">
    <property type="protein sequence ID" value="ORA68560.1"/>
    <property type="molecule type" value="Genomic_DNA"/>
</dbReference>
<evidence type="ECO:0000313" key="4">
    <source>
        <dbReference type="Proteomes" id="UP000192566"/>
    </source>
</evidence>
<proteinExistence type="predicted"/>
<evidence type="ECO:0000313" key="3">
    <source>
        <dbReference type="EMBL" id="ORA68560.1"/>
    </source>
</evidence>
<dbReference type="InterPro" id="IPR007969">
    <property type="entry name" value="DUF732"/>
</dbReference>
<reference evidence="3 4" key="1">
    <citation type="submission" date="2017-02" db="EMBL/GenBank/DDBJ databases">
        <title>The new phylogeny of genus Mycobacterium.</title>
        <authorList>
            <person name="Tortoli E."/>
            <person name="Trovato A."/>
            <person name="Cirillo D.M."/>
        </authorList>
    </citation>
    <scope>NUCLEOTIDE SEQUENCE [LARGE SCALE GENOMIC DNA]</scope>
    <source>
        <strain evidence="3 4">DSM 44471</strain>
    </source>
</reference>
<dbReference type="AlphaFoldDB" id="A0A1X0D9X6"/>
<dbReference type="Proteomes" id="UP000192566">
    <property type="component" value="Unassembled WGS sequence"/>
</dbReference>
<keyword evidence="4" id="KW-1185">Reference proteome</keyword>
<sequence>MLARVRFSGGSLLVALILTTWPILAPAATADTGDDAYLNALAAHNIHSIGGPSDLIYAGHQVCGFLSPNTSPAMVADYVIRGSLYGGRFYTTFGNAHNPITSSQAGILVNDAIGTYCPNSPGATYWHAPSFPVS</sequence>
<evidence type="ECO:0000256" key="1">
    <source>
        <dbReference type="SAM" id="SignalP"/>
    </source>
</evidence>